<reference evidence="1 2" key="1">
    <citation type="submission" date="2019-06" db="EMBL/GenBank/DDBJ databases">
        <title>Genomic Encyclopedia of Type Strains, Phase IV (KMG-V): Genome sequencing to study the core and pangenomes of soil and plant-associated prokaryotes.</title>
        <authorList>
            <person name="Whitman W."/>
        </authorList>
    </citation>
    <scope>NUCLEOTIDE SEQUENCE [LARGE SCALE GENOMIC DNA]</scope>
    <source>
        <strain evidence="1 2">BR 11650</strain>
    </source>
</reference>
<protein>
    <submittedName>
        <fullName evidence="1">Uncharacterized protein</fullName>
    </submittedName>
</protein>
<name>A0A560BW90_AZOBR</name>
<dbReference type="Proteomes" id="UP000318529">
    <property type="component" value="Unassembled WGS sequence"/>
</dbReference>
<evidence type="ECO:0000313" key="1">
    <source>
        <dbReference type="EMBL" id="TWA76877.1"/>
    </source>
</evidence>
<gene>
    <name evidence="1" type="ORF">FBZ83_11718</name>
</gene>
<accession>A0A560BW90</accession>
<dbReference type="EMBL" id="VITH01000017">
    <property type="protein sequence ID" value="TWA76877.1"/>
    <property type="molecule type" value="Genomic_DNA"/>
</dbReference>
<comment type="caution">
    <text evidence="1">The sequence shown here is derived from an EMBL/GenBank/DDBJ whole genome shotgun (WGS) entry which is preliminary data.</text>
</comment>
<organism evidence="1 2">
    <name type="scientific">Azospirillum brasilense</name>
    <dbReference type="NCBI Taxonomy" id="192"/>
    <lineage>
        <taxon>Bacteria</taxon>
        <taxon>Pseudomonadati</taxon>
        <taxon>Pseudomonadota</taxon>
        <taxon>Alphaproteobacteria</taxon>
        <taxon>Rhodospirillales</taxon>
        <taxon>Azospirillaceae</taxon>
        <taxon>Azospirillum</taxon>
    </lineage>
</organism>
<dbReference type="RefSeq" id="WP_145689794.1">
    <property type="nucleotide sequence ID" value="NZ_VITH01000017.1"/>
</dbReference>
<proteinExistence type="predicted"/>
<sequence length="173" mass="18071">MTAMFNATQAGAIPPRPVTIHKADHAAVAFDGFGTVSVTGPRRAELAGMVAAMPLVLRQLAKIAQVLRDRDGATNPHVVDLENALAEAGICATATHAEEVAPMSLVTPTPQVERFALLLGDVADKLDSILADRKALHSTPTPIRDALGDISSLIRAALKENRQDGHGEAATAS</sequence>
<dbReference type="AlphaFoldDB" id="A0A560BW90"/>
<evidence type="ECO:0000313" key="2">
    <source>
        <dbReference type="Proteomes" id="UP000318529"/>
    </source>
</evidence>